<dbReference type="CDD" id="cd07377">
    <property type="entry name" value="WHTH_GntR"/>
    <property type="match status" value="1"/>
</dbReference>
<reference evidence="5 6" key="1">
    <citation type="submission" date="2016-10" db="EMBL/GenBank/DDBJ databases">
        <authorList>
            <person name="de Groot N.N."/>
        </authorList>
    </citation>
    <scope>NUCLEOTIDE SEQUENCE [LARGE SCALE GENOMIC DNA]</scope>
    <source>
        <strain evidence="5 6">DSM 26656</strain>
    </source>
</reference>
<accession>A0A1H6C6T7</accession>
<dbReference type="SUPFAM" id="SSF46785">
    <property type="entry name" value="Winged helix' DNA-binding domain"/>
    <property type="match status" value="1"/>
</dbReference>
<proteinExistence type="predicted"/>
<dbReference type="Gene3D" id="1.10.10.10">
    <property type="entry name" value="Winged helix-like DNA-binding domain superfamily/Winged helix DNA-binding domain"/>
    <property type="match status" value="1"/>
</dbReference>
<dbReference type="GO" id="GO:0003677">
    <property type="term" value="F:DNA binding"/>
    <property type="evidence" value="ECO:0007669"/>
    <property type="project" value="UniProtKB-KW"/>
</dbReference>
<keyword evidence="1" id="KW-0805">Transcription regulation</keyword>
<dbReference type="Pfam" id="PF07729">
    <property type="entry name" value="FCD"/>
    <property type="match status" value="1"/>
</dbReference>
<protein>
    <submittedName>
        <fullName evidence="5">Transcriptional regulator, GntR family</fullName>
    </submittedName>
</protein>
<dbReference type="PANTHER" id="PTHR43537:SF24">
    <property type="entry name" value="GLUCONATE OPERON TRANSCRIPTIONAL REPRESSOR"/>
    <property type="match status" value="1"/>
</dbReference>
<evidence type="ECO:0000313" key="5">
    <source>
        <dbReference type="EMBL" id="SEG68623.1"/>
    </source>
</evidence>
<keyword evidence="2" id="KW-0238">DNA-binding</keyword>
<evidence type="ECO:0000259" key="4">
    <source>
        <dbReference type="PROSITE" id="PS50949"/>
    </source>
</evidence>
<organism evidence="5 6">
    <name type="scientific">Bosea lathyri</name>
    <dbReference type="NCBI Taxonomy" id="1036778"/>
    <lineage>
        <taxon>Bacteria</taxon>
        <taxon>Pseudomonadati</taxon>
        <taxon>Pseudomonadota</taxon>
        <taxon>Alphaproteobacteria</taxon>
        <taxon>Hyphomicrobiales</taxon>
        <taxon>Boseaceae</taxon>
        <taxon>Bosea</taxon>
    </lineage>
</organism>
<name>A0A1H6C6T7_9HYPH</name>
<evidence type="ECO:0000256" key="3">
    <source>
        <dbReference type="ARBA" id="ARBA00023163"/>
    </source>
</evidence>
<dbReference type="RefSeq" id="WP_200828063.1">
    <property type="nucleotide sequence ID" value="NZ_FNUY01000009.1"/>
</dbReference>
<dbReference type="PROSITE" id="PS50949">
    <property type="entry name" value="HTH_GNTR"/>
    <property type="match status" value="1"/>
</dbReference>
<dbReference type="InterPro" id="IPR011711">
    <property type="entry name" value="GntR_C"/>
</dbReference>
<gene>
    <name evidence="5" type="ORF">SAMN04488115_10973</name>
</gene>
<dbReference type="InterPro" id="IPR000524">
    <property type="entry name" value="Tscrpt_reg_HTH_GntR"/>
</dbReference>
<dbReference type="GO" id="GO:0003700">
    <property type="term" value="F:DNA-binding transcription factor activity"/>
    <property type="evidence" value="ECO:0007669"/>
    <property type="project" value="InterPro"/>
</dbReference>
<dbReference type="InterPro" id="IPR036390">
    <property type="entry name" value="WH_DNA-bd_sf"/>
</dbReference>
<keyword evidence="3" id="KW-0804">Transcription</keyword>
<dbReference type="EMBL" id="FNUY01000009">
    <property type="protein sequence ID" value="SEG68623.1"/>
    <property type="molecule type" value="Genomic_DNA"/>
</dbReference>
<evidence type="ECO:0000256" key="1">
    <source>
        <dbReference type="ARBA" id="ARBA00023015"/>
    </source>
</evidence>
<dbReference type="AlphaFoldDB" id="A0A1H6C6T7"/>
<dbReference type="Pfam" id="PF00392">
    <property type="entry name" value="GntR"/>
    <property type="match status" value="1"/>
</dbReference>
<dbReference type="SUPFAM" id="SSF48008">
    <property type="entry name" value="GntR ligand-binding domain-like"/>
    <property type="match status" value="1"/>
</dbReference>
<keyword evidence="6" id="KW-1185">Reference proteome</keyword>
<dbReference type="InterPro" id="IPR008920">
    <property type="entry name" value="TF_FadR/GntR_C"/>
</dbReference>
<dbReference type="SMART" id="SM00895">
    <property type="entry name" value="FCD"/>
    <property type="match status" value="1"/>
</dbReference>
<dbReference type="SMART" id="SM00345">
    <property type="entry name" value="HTH_GNTR"/>
    <property type="match status" value="1"/>
</dbReference>
<dbReference type="Gene3D" id="1.20.120.530">
    <property type="entry name" value="GntR ligand-binding domain-like"/>
    <property type="match status" value="1"/>
</dbReference>
<sequence length="264" mass="29383">MSAPELASQALANHISGPYTREHVLTYTLLDSMDLNQPHATVNSRALRSTETVYARLKQQILDNRYPPGAQILESEVAAELSASRTPVREAFVRLQQDGLLEIVPRHGVRISALSPGDMREIYEVLMSLEPTAVELLAARRPDRAELAGLVDSCDAMEAALEGEPDLQAWAAADEAFHLNLAKLCGNRRLAAMIMQVWDQAHRARMFTLSLRPLPLQSTAEHRAVVEAILAGDVEHAREIYHAHRKRGGRELTTIIERHGIQRL</sequence>
<dbReference type="Proteomes" id="UP000236743">
    <property type="component" value="Unassembled WGS sequence"/>
</dbReference>
<evidence type="ECO:0000313" key="6">
    <source>
        <dbReference type="Proteomes" id="UP000236743"/>
    </source>
</evidence>
<evidence type="ECO:0000256" key="2">
    <source>
        <dbReference type="ARBA" id="ARBA00023125"/>
    </source>
</evidence>
<dbReference type="InterPro" id="IPR036388">
    <property type="entry name" value="WH-like_DNA-bd_sf"/>
</dbReference>
<feature type="domain" description="HTH gntR-type" evidence="4">
    <location>
        <begin position="47"/>
        <end position="114"/>
    </location>
</feature>
<dbReference type="PANTHER" id="PTHR43537">
    <property type="entry name" value="TRANSCRIPTIONAL REGULATOR, GNTR FAMILY"/>
    <property type="match status" value="1"/>
</dbReference>